<keyword evidence="3" id="KW-1003">Cell membrane</keyword>
<protein>
    <submittedName>
        <fullName evidence="9">High-affinity branched-chain amino acid transport ATP-binding protein LivF</fullName>
    </submittedName>
</protein>
<dbReference type="GO" id="GO:0016887">
    <property type="term" value="F:ATP hydrolysis activity"/>
    <property type="evidence" value="ECO:0007669"/>
    <property type="project" value="InterPro"/>
</dbReference>
<dbReference type="InterPro" id="IPR052156">
    <property type="entry name" value="BCAA_Transport_ATP-bd_LivF"/>
</dbReference>
<evidence type="ECO:0000256" key="2">
    <source>
        <dbReference type="ARBA" id="ARBA00022448"/>
    </source>
</evidence>
<keyword evidence="5" id="KW-0547">Nucleotide-binding</keyword>
<dbReference type="InterPro" id="IPR003439">
    <property type="entry name" value="ABC_transporter-like_ATP-bd"/>
</dbReference>
<organism evidence="9 10">
    <name type="scientific">Pararobbsia alpina</name>
    <dbReference type="NCBI Taxonomy" id="621374"/>
    <lineage>
        <taxon>Bacteria</taxon>
        <taxon>Pseudomonadati</taxon>
        <taxon>Pseudomonadota</taxon>
        <taxon>Betaproteobacteria</taxon>
        <taxon>Burkholderiales</taxon>
        <taxon>Burkholderiaceae</taxon>
        <taxon>Pararobbsia</taxon>
    </lineage>
</organism>
<evidence type="ECO:0000256" key="3">
    <source>
        <dbReference type="ARBA" id="ARBA00022475"/>
    </source>
</evidence>
<evidence type="ECO:0000256" key="7">
    <source>
        <dbReference type="ARBA" id="ARBA00022970"/>
    </source>
</evidence>
<comment type="similarity">
    <text evidence="1">Belongs to the ABC transporter superfamily.</text>
</comment>
<dbReference type="InterPro" id="IPR027417">
    <property type="entry name" value="P-loop_NTPase"/>
</dbReference>
<gene>
    <name evidence="9" type="primary">livF_14</name>
    <name evidence="9" type="ORF">LMG28138_03729</name>
</gene>
<dbReference type="RefSeq" id="WP_175106162.1">
    <property type="nucleotide sequence ID" value="NZ_CADIKM010000019.1"/>
</dbReference>
<keyword evidence="2" id="KW-0813">Transport</keyword>
<dbReference type="SUPFAM" id="SSF52540">
    <property type="entry name" value="P-loop containing nucleoside triphosphate hydrolases"/>
    <property type="match status" value="1"/>
</dbReference>
<evidence type="ECO:0000256" key="6">
    <source>
        <dbReference type="ARBA" id="ARBA00022840"/>
    </source>
</evidence>
<sequence length="234" mass="25458">MLELRDIHAGYGLSTVLRGIDLRVGAGERVAILGRNGVGKTTLLRAIVGAIRLQQGELMFDGRTIGELPTHERARLGIAYVPQGREIFPSLSVLDNLKAAAFGTGQLDWKARVDELFIEFPVLAEKQKARGASLSGGQQQILALARALITQPRLLILDEPTEGIQPSIVDQIADTIRAINEKRGIAVIVVEQNLDFVVRLGTHAHIIEKGAIVADMPAADLLHDEVQQRKYLGV</sequence>
<name>A0A6S7D2S1_9BURK</name>
<dbReference type="PROSITE" id="PS50893">
    <property type="entry name" value="ABC_TRANSPORTER_2"/>
    <property type="match status" value="1"/>
</dbReference>
<dbReference type="GO" id="GO:0015807">
    <property type="term" value="P:L-amino acid transport"/>
    <property type="evidence" value="ECO:0007669"/>
    <property type="project" value="TreeGrafter"/>
</dbReference>
<dbReference type="GO" id="GO:0015658">
    <property type="term" value="F:branched-chain amino acid transmembrane transporter activity"/>
    <property type="evidence" value="ECO:0007669"/>
    <property type="project" value="TreeGrafter"/>
</dbReference>
<evidence type="ECO:0000313" key="9">
    <source>
        <dbReference type="EMBL" id="CAB3794550.1"/>
    </source>
</evidence>
<evidence type="ECO:0000256" key="1">
    <source>
        <dbReference type="ARBA" id="ARBA00005417"/>
    </source>
</evidence>
<evidence type="ECO:0000256" key="4">
    <source>
        <dbReference type="ARBA" id="ARBA00022519"/>
    </source>
</evidence>
<keyword evidence="6 9" id="KW-0067">ATP-binding</keyword>
<keyword evidence="4" id="KW-0472">Membrane</keyword>
<dbReference type="InterPro" id="IPR003593">
    <property type="entry name" value="AAA+_ATPase"/>
</dbReference>
<dbReference type="GO" id="GO:0005524">
    <property type="term" value="F:ATP binding"/>
    <property type="evidence" value="ECO:0007669"/>
    <property type="project" value="UniProtKB-KW"/>
</dbReference>
<reference evidence="9 10" key="1">
    <citation type="submission" date="2020-04" db="EMBL/GenBank/DDBJ databases">
        <authorList>
            <person name="De Canck E."/>
        </authorList>
    </citation>
    <scope>NUCLEOTIDE SEQUENCE [LARGE SCALE GENOMIC DNA]</scope>
    <source>
        <strain evidence="9 10">LMG 28138</strain>
    </source>
</reference>
<keyword evidence="10" id="KW-1185">Reference proteome</keyword>
<accession>A0A6S7D2S1</accession>
<dbReference type="AlphaFoldDB" id="A0A6S7D2S1"/>
<dbReference type="Proteomes" id="UP000494115">
    <property type="component" value="Unassembled WGS sequence"/>
</dbReference>
<proteinExistence type="inferred from homology"/>
<dbReference type="SMART" id="SM00382">
    <property type="entry name" value="AAA"/>
    <property type="match status" value="1"/>
</dbReference>
<dbReference type="CDD" id="cd03224">
    <property type="entry name" value="ABC_TM1139_LivF_branched"/>
    <property type="match status" value="1"/>
</dbReference>
<evidence type="ECO:0000256" key="5">
    <source>
        <dbReference type="ARBA" id="ARBA00022741"/>
    </source>
</evidence>
<evidence type="ECO:0000259" key="8">
    <source>
        <dbReference type="PROSITE" id="PS50893"/>
    </source>
</evidence>
<dbReference type="Gene3D" id="3.40.50.300">
    <property type="entry name" value="P-loop containing nucleotide triphosphate hydrolases"/>
    <property type="match status" value="1"/>
</dbReference>
<feature type="domain" description="ABC transporter" evidence="8">
    <location>
        <begin position="2"/>
        <end position="234"/>
    </location>
</feature>
<keyword evidence="7" id="KW-0029">Amino-acid transport</keyword>
<dbReference type="PANTHER" id="PTHR43820">
    <property type="entry name" value="HIGH-AFFINITY BRANCHED-CHAIN AMINO ACID TRANSPORT ATP-BINDING PROTEIN LIVF"/>
    <property type="match status" value="1"/>
</dbReference>
<dbReference type="EMBL" id="CADIKM010000019">
    <property type="protein sequence ID" value="CAB3794550.1"/>
    <property type="molecule type" value="Genomic_DNA"/>
</dbReference>
<dbReference type="PANTHER" id="PTHR43820:SF5">
    <property type="entry name" value="HIGH-AFFINITY BRANCHED-CHAIN AMINO ACID TRANSPORT ATP-BINDING PROTEIN"/>
    <property type="match status" value="1"/>
</dbReference>
<dbReference type="Pfam" id="PF00005">
    <property type="entry name" value="ABC_tran"/>
    <property type="match status" value="1"/>
</dbReference>
<keyword evidence="4" id="KW-0997">Cell inner membrane</keyword>
<evidence type="ECO:0000313" key="10">
    <source>
        <dbReference type="Proteomes" id="UP000494115"/>
    </source>
</evidence>